<sequence length="465" mass="50949">MSAVDVRDHLHHLPGQGCSFSAQLGNLGARLRLANAARWQLPELEVEQDAFCHRGFEGKVSEFLRFAQREVWEARGRYPEASRAAFDVLLESLDAALSGEKDLTLVVRDPSGLSRLDAAEVKHFERTVRDDLALGVEYPRPTLQLNSAENVAKIVRRASRIVALTGAGISVESGITPFRLPSSSDGGSAIWAEFDARQMTVDGFNSDADIRAKWWAMKRKLLKEMSMAKANPAHCFFGELEKRGKLKGVITQNIDSLHQGGGAPCEKVNELHGHMRRLICSDHRTPLNPQPFATGECDYECATTACGDDNVPTCPKCGSPLRTETVLFEQAMPEGAVERAQCTIQESDLLIVIGSTLIVRPANELPAEALCRGIPVIMVNLDDTCYDANAVSLVRQPAGKFFDEVMSFLGDGDWHLDPCEESAHPTHPTSSDQHEHIPMESTPAALELDDGDSDDQLYGDDDLGC</sequence>
<accession>A0A812HP25</accession>
<keyword evidence="1" id="KW-0808">Transferase</keyword>
<name>A0A812HP25_9DINO</name>
<evidence type="ECO:0000259" key="5">
    <source>
        <dbReference type="PROSITE" id="PS50305"/>
    </source>
</evidence>
<dbReference type="InterPro" id="IPR029035">
    <property type="entry name" value="DHS-like_NAD/FAD-binding_dom"/>
</dbReference>
<gene>
    <name evidence="6" type="primary">cobB</name>
    <name evidence="6" type="ORF">SNAT2548_LOCUS1811</name>
</gene>
<dbReference type="PANTHER" id="PTHR11085">
    <property type="entry name" value="NAD-DEPENDENT PROTEIN DEACYLASE SIRTUIN-5, MITOCHONDRIAL-RELATED"/>
    <property type="match status" value="1"/>
</dbReference>
<dbReference type="GO" id="GO:0070403">
    <property type="term" value="F:NAD+ binding"/>
    <property type="evidence" value="ECO:0007669"/>
    <property type="project" value="InterPro"/>
</dbReference>
<evidence type="ECO:0000313" key="6">
    <source>
        <dbReference type="EMBL" id="CAE6957463.1"/>
    </source>
</evidence>
<dbReference type="InterPro" id="IPR026591">
    <property type="entry name" value="Sirtuin_cat_small_dom_sf"/>
</dbReference>
<keyword evidence="2" id="KW-0520">NAD</keyword>
<feature type="compositionally biased region" description="Acidic residues" evidence="4">
    <location>
        <begin position="447"/>
        <end position="465"/>
    </location>
</feature>
<organism evidence="6 7">
    <name type="scientific">Symbiodinium natans</name>
    <dbReference type="NCBI Taxonomy" id="878477"/>
    <lineage>
        <taxon>Eukaryota</taxon>
        <taxon>Sar</taxon>
        <taxon>Alveolata</taxon>
        <taxon>Dinophyceae</taxon>
        <taxon>Suessiales</taxon>
        <taxon>Symbiodiniaceae</taxon>
        <taxon>Symbiodinium</taxon>
    </lineage>
</organism>
<protein>
    <submittedName>
        <fullName evidence="6">CobB protein</fullName>
    </submittedName>
</protein>
<evidence type="ECO:0000256" key="2">
    <source>
        <dbReference type="ARBA" id="ARBA00023027"/>
    </source>
</evidence>
<dbReference type="InterPro" id="IPR003000">
    <property type="entry name" value="Sirtuin"/>
</dbReference>
<evidence type="ECO:0000256" key="1">
    <source>
        <dbReference type="ARBA" id="ARBA00022679"/>
    </source>
</evidence>
<dbReference type="PROSITE" id="PS50305">
    <property type="entry name" value="SIRTUIN"/>
    <property type="match status" value="1"/>
</dbReference>
<reference evidence="6" key="1">
    <citation type="submission" date="2021-02" db="EMBL/GenBank/DDBJ databases">
        <authorList>
            <person name="Dougan E. K."/>
            <person name="Rhodes N."/>
            <person name="Thang M."/>
            <person name="Chan C."/>
        </authorList>
    </citation>
    <scope>NUCLEOTIDE SEQUENCE</scope>
</reference>
<comment type="caution">
    <text evidence="6">The sequence shown here is derived from an EMBL/GenBank/DDBJ whole genome shotgun (WGS) entry which is preliminary data.</text>
</comment>
<proteinExistence type="predicted"/>
<dbReference type="Gene3D" id="3.40.50.1220">
    <property type="entry name" value="TPP-binding domain"/>
    <property type="match status" value="1"/>
</dbReference>
<dbReference type="Proteomes" id="UP000604046">
    <property type="component" value="Unassembled WGS sequence"/>
</dbReference>
<dbReference type="EMBL" id="CAJNDS010000103">
    <property type="protein sequence ID" value="CAE6957463.1"/>
    <property type="molecule type" value="Genomic_DNA"/>
</dbReference>
<feature type="domain" description="Deacetylase sirtuin-type" evidence="5">
    <location>
        <begin position="141"/>
        <end position="412"/>
    </location>
</feature>
<dbReference type="GO" id="GO:0017136">
    <property type="term" value="F:histone deacetylase activity, NAD-dependent"/>
    <property type="evidence" value="ECO:0007669"/>
    <property type="project" value="TreeGrafter"/>
</dbReference>
<dbReference type="Gene3D" id="2.60.120.1040">
    <property type="entry name" value="ZPR1, A/B domain"/>
    <property type="match status" value="1"/>
</dbReference>
<dbReference type="Pfam" id="PF02146">
    <property type="entry name" value="SIR2"/>
    <property type="match status" value="1"/>
</dbReference>
<keyword evidence="7" id="KW-1185">Reference proteome</keyword>
<evidence type="ECO:0000313" key="7">
    <source>
        <dbReference type="Proteomes" id="UP000604046"/>
    </source>
</evidence>
<feature type="region of interest" description="Disordered" evidence="4">
    <location>
        <begin position="419"/>
        <end position="465"/>
    </location>
</feature>
<comment type="caution">
    <text evidence="3">Lacks conserved residue(s) required for the propagation of feature annotation.</text>
</comment>
<dbReference type="InterPro" id="IPR050134">
    <property type="entry name" value="NAD-dep_sirtuin_deacylases"/>
</dbReference>
<dbReference type="PANTHER" id="PTHR11085:SF10">
    <property type="entry name" value="NAD-DEPENDENT PROTEIN DEACYLASE SIRTUIN-5, MITOCHONDRIAL-RELATED"/>
    <property type="match status" value="1"/>
</dbReference>
<dbReference type="SUPFAM" id="SSF52467">
    <property type="entry name" value="DHS-like NAD/FAD-binding domain"/>
    <property type="match status" value="1"/>
</dbReference>
<dbReference type="Gene3D" id="3.30.1600.10">
    <property type="entry name" value="SIR2/SIRT2 'Small Domain"/>
    <property type="match status" value="1"/>
</dbReference>
<dbReference type="OrthoDB" id="424302at2759"/>
<dbReference type="AlphaFoldDB" id="A0A812HP25"/>
<evidence type="ECO:0000256" key="3">
    <source>
        <dbReference type="PROSITE-ProRule" id="PRU00236"/>
    </source>
</evidence>
<dbReference type="InterPro" id="IPR026590">
    <property type="entry name" value="Ssirtuin_cat_dom"/>
</dbReference>
<dbReference type="InterPro" id="IPR042451">
    <property type="entry name" value="ZPR1_A/B_dom"/>
</dbReference>
<evidence type="ECO:0000256" key="4">
    <source>
        <dbReference type="SAM" id="MobiDB-lite"/>
    </source>
</evidence>